<organism evidence="2 3">
    <name type="scientific">Allobranchiibius huperziae</name>
    <dbReference type="NCBI Taxonomy" id="1874116"/>
    <lineage>
        <taxon>Bacteria</taxon>
        <taxon>Bacillati</taxon>
        <taxon>Actinomycetota</taxon>
        <taxon>Actinomycetes</taxon>
        <taxon>Micrococcales</taxon>
        <taxon>Dermacoccaceae</taxon>
        <taxon>Allobranchiibius</taxon>
    </lineage>
</organism>
<dbReference type="Proteomes" id="UP000571817">
    <property type="component" value="Unassembled WGS sequence"/>
</dbReference>
<reference evidence="2 3" key="1">
    <citation type="submission" date="2020-07" db="EMBL/GenBank/DDBJ databases">
        <title>Sequencing the genomes of 1000 actinobacteria strains.</title>
        <authorList>
            <person name="Klenk H.-P."/>
        </authorList>
    </citation>
    <scope>NUCLEOTIDE SEQUENCE [LARGE SCALE GENOMIC DNA]</scope>
    <source>
        <strain evidence="2 3">DSM 29531</strain>
    </source>
</reference>
<evidence type="ECO:0000313" key="2">
    <source>
        <dbReference type="EMBL" id="NYJ73854.1"/>
    </source>
</evidence>
<feature type="region of interest" description="Disordered" evidence="1">
    <location>
        <begin position="1"/>
        <end position="43"/>
    </location>
</feature>
<dbReference type="EMBL" id="JACCFW010000001">
    <property type="protein sequence ID" value="NYJ73854.1"/>
    <property type="molecule type" value="Genomic_DNA"/>
</dbReference>
<sequence>MYSMRYVQAATRPPGRTEKRGIPRPAHQITSEVRRIERRRYRK</sequence>
<comment type="caution">
    <text evidence="2">The sequence shown here is derived from an EMBL/GenBank/DDBJ whole genome shotgun (WGS) entry which is preliminary data.</text>
</comment>
<gene>
    <name evidence="2" type="ORF">HNR15_000817</name>
</gene>
<protein>
    <submittedName>
        <fullName evidence="2">Uncharacterized protein</fullName>
    </submittedName>
</protein>
<evidence type="ECO:0000313" key="3">
    <source>
        <dbReference type="Proteomes" id="UP000571817"/>
    </source>
</evidence>
<dbReference type="AlphaFoldDB" id="A0A853DFL9"/>
<name>A0A853DFL9_9MICO</name>
<evidence type="ECO:0000256" key="1">
    <source>
        <dbReference type="SAM" id="MobiDB-lite"/>
    </source>
</evidence>
<keyword evidence="3" id="KW-1185">Reference proteome</keyword>
<accession>A0A853DFL9</accession>
<proteinExistence type="predicted"/>